<evidence type="ECO:0000313" key="1">
    <source>
        <dbReference type="EMBL" id="SDV47121.1"/>
    </source>
</evidence>
<reference evidence="2" key="1">
    <citation type="submission" date="2016-09" db="EMBL/GenBank/DDBJ databases">
        <authorList>
            <person name="Varghese N."/>
            <person name="Submissions S."/>
        </authorList>
    </citation>
    <scope>NUCLEOTIDE SEQUENCE [LARGE SCALE GENOMIC DNA]</scope>
    <source>
        <strain evidence="2">JS23</strain>
    </source>
</reference>
<dbReference type="RefSeq" id="WP_091905308.1">
    <property type="nucleotide sequence ID" value="NZ_FNLO01000002.1"/>
</dbReference>
<dbReference type="PANTHER" id="PTHR35566:SF1">
    <property type="entry name" value="TYPE VI SECRETION SYSTEM BASEPLATE COMPONENT TSSK1"/>
    <property type="match status" value="1"/>
</dbReference>
<proteinExistence type="predicted"/>
<accession>A0A1H2PM04</accession>
<gene>
    <name evidence="1" type="ORF">SAMN05216551_102291</name>
</gene>
<sequence>MAEKKAVYWHQGMFLQPQHFQFADAHHRFSQTPLFDAGIPHFWGVGAIELSRAAIANRVIEVKRARLLFRDHHYVEFPDNAVIAPRTFDAAWVQGDRPLTVYLGLRKLSEQERNVTEVGELSEAATVPTRFATVMGAPEVNDLYSDGPSAPLQTLLYVVRLFFEPELPNLDNYELIPIARLIRDGDAIALSERFVPPSYALSGSDALRVLLREIRDELAGRARQLQEYKSPREMQKAEFDASYMIFLLALRSLNRFSPQLFHLLEAEQAHPWLAYGVLRQLVGELSSFSERYNMLGEADAGGGGMPAYDHDDLERCFEQARVLVGQLLNEITVGPEFLVVLEPHDGLLTGQLPRSLFGQRNRFYLVVRTQEEPRWVSDSVVHAARLAATSEIDTLLRHALPGLELIHMPVAPQGLPRRAHSHYFRIEQISEQWEAVEREGDIALQWLDAPEDLRAEIVILRR</sequence>
<evidence type="ECO:0000313" key="2">
    <source>
        <dbReference type="Proteomes" id="UP000243719"/>
    </source>
</evidence>
<dbReference type="STRING" id="1770053.SAMN05216551_102291"/>
<dbReference type="Proteomes" id="UP000243719">
    <property type="component" value="Unassembled WGS sequence"/>
</dbReference>
<dbReference type="PANTHER" id="PTHR35566">
    <property type="entry name" value="BLR3599 PROTEIN"/>
    <property type="match status" value="1"/>
</dbReference>
<keyword evidence="2" id="KW-1185">Reference proteome</keyword>
<protein>
    <submittedName>
        <fullName evidence="1">Type VI secretion system protein ImpJ</fullName>
    </submittedName>
</protein>
<dbReference type="AlphaFoldDB" id="A0A1H2PM04"/>
<dbReference type="EMBL" id="FNLO01000002">
    <property type="protein sequence ID" value="SDV47121.1"/>
    <property type="molecule type" value="Genomic_DNA"/>
</dbReference>
<dbReference type="NCBIfam" id="TIGR03353">
    <property type="entry name" value="VI_chp_4"/>
    <property type="match status" value="1"/>
</dbReference>
<dbReference type="OrthoDB" id="9775333at2"/>
<organism evidence="1 2">
    <name type="scientific">Chitinasiproducens palmae</name>
    <dbReference type="NCBI Taxonomy" id="1770053"/>
    <lineage>
        <taxon>Bacteria</taxon>
        <taxon>Pseudomonadati</taxon>
        <taxon>Pseudomonadota</taxon>
        <taxon>Betaproteobacteria</taxon>
        <taxon>Burkholderiales</taxon>
        <taxon>Burkholderiaceae</taxon>
        <taxon>Chitinasiproducens</taxon>
    </lineage>
</organism>
<name>A0A1H2PM04_9BURK</name>
<dbReference type="InterPro" id="IPR010263">
    <property type="entry name" value="T6SS_TssK"/>
</dbReference>
<dbReference type="Pfam" id="PF05936">
    <property type="entry name" value="T6SS_VasE"/>
    <property type="match status" value="1"/>
</dbReference>